<dbReference type="Gene3D" id="3.10.450.710">
    <property type="entry name" value="Tgt2/MlaC"/>
    <property type="match status" value="1"/>
</dbReference>
<dbReference type="AlphaFoldDB" id="A0A0A8HEC6"/>
<gene>
    <name evidence="2" type="ORF">CSUB8521_1468</name>
</gene>
<dbReference type="KEGG" id="csm:CSUB8521_1468"/>
<evidence type="ECO:0000256" key="1">
    <source>
        <dbReference type="SAM" id="SignalP"/>
    </source>
</evidence>
<protein>
    <submittedName>
        <fullName evidence="2">Lipid asymmetry ABC transporter MlaABCDEF, periplasmic component MlaC</fullName>
    </submittedName>
</protein>
<dbReference type="InterPro" id="IPR008869">
    <property type="entry name" value="MlaC/ttg2D"/>
</dbReference>
<evidence type="ECO:0000313" key="2">
    <source>
        <dbReference type="EMBL" id="AJC91289.1"/>
    </source>
</evidence>
<dbReference type="RefSeq" id="WP_039664461.1">
    <property type="nucleotide sequence ID" value="NZ_CP007772.1"/>
</dbReference>
<reference evidence="2 3" key="1">
    <citation type="journal article" date="2014" name="Genome Biol. Evol.">
        <title>Comparative Genomics of the Campylobacter lari Group.</title>
        <authorList>
            <person name="Miller W.G."/>
            <person name="Yee E."/>
            <person name="Chapman M.H."/>
            <person name="Smith T.P."/>
            <person name="Bono J.L."/>
            <person name="Huynh S."/>
            <person name="Parker C.T."/>
            <person name="Vandamme P."/>
            <person name="Luong K."/>
            <person name="Korlach J."/>
        </authorList>
    </citation>
    <scope>NUCLEOTIDE SEQUENCE [LARGE SCALE GENOMIC DNA]</scope>
    <source>
        <strain evidence="2 3">LMG 24374</strain>
    </source>
</reference>
<accession>A0A0A8HEC6</accession>
<dbReference type="HOGENOM" id="CLU_094502_2_0_7"/>
<keyword evidence="1" id="KW-0732">Signal</keyword>
<proteinExistence type="predicted"/>
<dbReference type="Pfam" id="PF05494">
    <property type="entry name" value="MlaC"/>
    <property type="match status" value="1"/>
</dbReference>
<dbReference type="PANTHER" id="PTHR36573:SF1">
    <property type="entry name" value="INTERMEMBRANE PHOSPHOLIPID TRANSPORT SYSTEM BINDING PROTEIN MLAC"/>
    <property type="match status" value="1"/>
</dbReference>
<feature type="signal peptide" evidence="1">
    <location>
        <begin position="1"/>
        <end position="19"/>
    </location>
</feature>
<name>A0A0A8HEC6_9BACT</name>
<organism evidence="2 3">
    <name type="scientific">Campylobacter subantarcticus LMG 24374</name>
    <dbReference type="NCBI Taxonomy" id="1388751"/>
    <lineage>
        <taxon>Bacteria</taxon>
        <taxon>Pseudomonadati</taxon>
        <taxon>Campylobacterota</taxon>
        <taxon>Epsilonproteobacteria</taxon>
        <taxon>Campylobacterales</taxon>
        <taxon>Campylobacteraceae</taxon>
        <taxon>Campylobacter</taxon>
    </lineage>
</organism>
<feature type="chain" id="PRO_5002053181" evidence="1">
    <location>
        <begin position="20"/>
        <end position="189"/>
    </location>
</feature>
<dbReference type="OrthoDB" id="9798905at2"/>
<sequence length="189" mass="21956">MKKIIVLLCSVAFAFALNLQDISKTMQEKIDESLKILDQNKNNKNKAADEIFALFDGVFDYELMAKLSLSTRYEKLNSAEKTQFNQAFEKNLKKSFTDKLALYDSQKLKVVALEEKNKRAFLKTSMLVDGKENFVTFKFYDKNNDWQIYDVDIFGISIIQTYRSQFKDVLQNGDFKTLLEKLSSVDFSK</sequence>
<dbReference type="EMBL" id="CP007772">
    <property type="protein sequence ID" value="AJC91289.1"/>
    <property type="molecule type" value="Genomic_DNA"/>
</dbReference>
<evidence type="ECO:0000313" key="3">
    <source>
        <dbReference type="Proteomes" id="UP000031135"/>
    </source>
</evidence>
<dbReference type="PANTHER" id="PTHR36573">
    <property type="entry name" value="INTERMEMBRANE PHOSPHOLIPID TRANSPORT SYSTEM BINDING PROTEIN MLAC"/>
    <property type="match status" value="1"/>
</dbReference>
<dbReference type="InterPro" id="IPR042245">
    <property type="entry name" value="Tgt2/MlaC_sf"/>
</dbReference>
<dbReference type="Proteomes" id="UP000031135">
    <property type="component" value="Chromosome"/>
</dbReference>